<evidence type="ECO:0000256" key="6">
    <source>
        <dbReference type="ARBA" id="ARBA00022801"/>
    </source>
</evidence>
<dbReference type="SUPFAM" id="SSF49472">
    <property type="entry name" value="Transthyretin (synonym: prealbumin)"/>
    <property type="match status" value="1"/>
</dbReference>
<feature type="domain" description="Transthyretin/hydroxyisourate hydrolase" evidence="8">
    <location>
        <begin position="174"/>
        <end position="281"/>
    </location>
</feature>
<dbReference type="GO" id="GO:0051997">
    <property type="term" value="F:2-oxo-4-hydroxy-4-carboxy-5-ureidoimidazoline decarboxylase activity"/>
    <property type="evidence" value="ECO:0007669"/>
    <property type="project" value="UniProtKB-EC"/>
</dbReference>
<keyword evidence="11" id="KW-1185">Reference proteome</keyword>
<reference evidence="10 11" key="1">
    <citation type="submission" date="2023-05" db="EMBL/GenBank/DDBJ databases">
        <title>Flavobacterium sedimenti sp. nov., isolated from the sediment.</title>
        <authorList>
            <person name="Wu N."/>
        </authorList>
    </citation>
    <scope>NUCLEOTIDE SEQUENCE [LARGE SCALE GENOMIC DNA]</scope>
    <source>
        <strain evidence="10 11">YZ-48</strain>
    </source>
</reference>
<dbReference type="RefSeq" id="WP_283239295.1">
    <property type="nucleotide sequence ID" value="NZ_JASGBP010000005.1"/>
</dbReference>
<comment type="caution">
    <text evidence="10">The sequence shown here is derived from an EMBL/GenBank/DDBJ whole genome shotgun (WGS) entry which is preliminary data.</text>
</comment>
<proteinExistence type="predicted"/>
<dbReference type="PROSITE" id="PS00768">
    <property type="entry name" value="TRANSTHYRETIN_1"/>
    <property type="match status" value="1"/>
</dbReference>
<dbReference type="InterPro" id="IPR018020">
    <property type="entry name" value="OHCU_decarboxylase"/>
</dbReference>
<dbReference type="NCBIfam" id="TIGR03180">
    <property type="entry name" value="UraD_2"/>
    <property type="match status" value="1"/>
</dbReference>
<dbReference type="InterPro" id="IPR036778">
    <property type="entry name" value="OHCU_decarboxylase_sf"/>
</dbReference>
<dbReference type="PANTHER" id="PTHR43466:SF1">
    <property type="entry name" value="2-OXO-4-HYDROXY-4-CARBOXY-5-UREIDOIMIDAZOLINE DECARBOXYLASE-RELATED"/>
    <property type="match status" value="1"/>
</dbReference>
<keyword evidence="5" id="KW-0210">Decarboxylase</keyword>
<name>A0ABT6XRA3_9FLAO</name>
<keyword evidence="7 10" id="KW-0456">Lyase</keyword>
<protein>
    <submittedName>
        <fullName evidence="10">2-oxo-4-hydroxy-4-carboxy-5-ureidoimidazoline decarboxylase</fullName>
        <ecNumber evidence="10">4.1.1.97</ecNumber>
    </submittedName>
</protein>
<dbReference type="Pfam" id="PF00576">
    <property type="entry name" value="Transthyretin"/>
    <property type="match status" value="1"/>
</dbReference>
<comment type="catalytic activity">
    <reaction evidence="2">
        <text>5-hydroxy-2-oxo-4-ureido-2,5-dihydro-1H-imidazole-5-carboxylate + H(+) = (S)-allantoin + CO2</text>
        <dbReference type="Rhea" id="RHEA:26301"/>
        <dbReference type="ChEBI" id="CHEBI:15378"/>
        <dbReference type="ChEBI" id="CHEBI:15678"/>
        <dbReference type="ChEBI" id="CHEBI:16526"/>
        <dbReference type="ChEBI" id="CHEBI:58639"/>
        <dbReference type="EC" id="4.1.1.97"/>
    </reaction>
</comment>
<dbReference type="EC" id="4.1.1.97" evidence="10"/>
<evidence type="ECO:0000313" key="10">
    <source>
        <dbReference type="EMBL" id="MDI9257618.1"/>
    </source>
</evidence>
<evidence type="ECO:0000256" key="1">
    <source>
        <dbReference type="ARBA" id="ARBA00001043"/>
    </source>
</evidence>
<evidence type="ECO:0000259" key="8">
    <source>
        <dbReference type="Pfam" id="PF00576"/>
    </source>
</evidence>
<dbReference type="PANTHER" id="PTHR43466">
    <property type="entry name" value="2-OXO-4-HYDROXY-4-CARBOXY-5-UREIDOIMIDAZOLINE DECARBOXYLASE-RELATED"/>
    <property type="match status" value="1"/>
</dbReference>
<dbReference type="EMBL" id="JASGBP010000005">
    <property type="protein sequence ID" value="MDI9257618.1"/>
    <property type="molecule type" value="Genomic_DNA"/>
</dbReference>
<dbReference type="Pfam" id="PF09349">
    <property type="entry name" value="OHCU_decarbox"/>
    <property type="match status" value="1"/>
</dbReference>
<dbReference type="PRINTS" id="PR00189">
    <property type="entry name" value="TRNSTHYRETIN"/>
</dbReference>
<dbReference type="InterPro" id="IPR017595">
    <property type="entry name" value="OHCU_decarboxylase-2"/>
</dbReference>
<evidence type="ECO:0000256" key="2">
    <source>
        <dbReference type="ARBA" id="ARBA00001163"/>
    </source>
</evidence>
<evidence type="ECO:0000256" key="7">
    <source>
        <dbReference type="ARBA" id="ARBA00023239"/>
    </source>
</evidence>
<dbReference type="CDD" id="cd05822">
    <property type="entry name" value="TLP_HIUase"/>
    <property type="match status" value="1"/>
</dbReference>
<dbReference type="Gene3D" id="1.10.3330.10">
    <property type="entry name" value="Oxo-4-hydroxy-4-carboxy-5-ureidoimidazoline decarboxylase"/>
    <property type="match status" value="1"/>
</dbReference>
<dbReference type="Proteomes" id="UP001230035">
    <property type="component" value="Unassembled WGS sequence"/>
</dbReference>
<evidence type="ECO:0000256" key="4">
    <source>
        <dbReference type="ARBA" id="ARBA00022631"/>
    </source>
</evidence>
<dbReference type="InterPro" id="IPR023418">
    <property type="entry name" value="Thyroxine_BS"/>
</dbReference>
<sequence length="282" mass="32000">MTLQEFNTLDKLTARQHLFDCCGSTRWVDGMMSHFPFASEKQLVDCAATLWYDECNEADWRESFTRHPKIGDVKSLTEKFAGKEQAGVTVATQETIQALAQANTDYEAKNGFIFIVCATGKSAEEMLHILVDRLQNTPEEEVRIAMGEQQKISIIRFKKLLSEGDFRFLKVSQITTHVLDTSVGLPGKAISIRLQAKRNGVWQTLAQGITNADGRIPDLLPPERHLKPDTYKMVFDTGSYYARQNLKTFYPEVAIQFTTFDETHYHVPLLVNPFGYSTYRGS</sequence>
<keyword evidence="6" id="KW-0378">Hydrolase</keyword>
<dbReference type="NCBIfam" id="NF010372">
    <property type="entry name" value="PRK13798.1"/>
    <property type="match status" value="1"/>
</dbReference>
<dbReference type="InterPro" id="IPR000895">
    <property type="entry name" value="Transthyretin/HIU_hydrolase"/>
</dbReference>
<dbReference type="Gene3D" id="2.60.40.180">
    <property type="entry name" value="Transthyretin/hydroxyisourate hydrolase domain"/>
    <property type="match status" value="1"/>
</dbReference>
<evidence type="ECO:0000313" key="11">
    <source>
        <dbReference type="Proteomes" id="UP001230035"/>
    </source>
</evidence>
<dbReference type="InterPro" id="IPR014306">
    <property type="entry name" value="Hydroxyisourate_hydrolase"/>
</dbReference>
<dbReference type="NCBIfam" id="TIGR02962">
    <property type="entry name" value="hdxy_isourate"/>
    <property type="match status" value="1"/>
</dbReference>
<evidence type="ECO:0000256" key="5">
    <source>
        <dbReference type="ARBA" id="ARBA00022793"/>
    </source>
</evidence>
<evidence type="ECO:0000256" key="3">
    <source>
        <dbReference type="ARBA" id="ARBA00004754"/>
    </source>
</evidence>
<evidence type="ECO:0000259" key="9">
    <source>
        <dbReference type="Pfam" id="PF09349"/>
    </source>
</evidence>
<dbReference type="SUPFAM" id="SSF158694">
    <property type="entry name" value="UraD-Like"/>
    <property type="match status" value="1"/>
</dbReference>
<comment type="catalytic activity">
    <reaction evidence="1">
        <text>5-hydroxyisourate + H2O = 5-hydroxy-2-oxo-4-ureido-2,5-dihydro-1H-imidazole-5-carboxylate + H(+)</text>
        <dbReference type="Rhea" id="RHEA:23736"/>
        <dbReference type="ChEBI" id="CHEBI:15377"/>
        <dbReference type="ChEBI" id="CHEBI:15378"/>
        <dbReference type="ChEBI" id="CHEBI:18072"/>
        <dbReference type="ChEBI" id="CHEBI:58639"/>
        <dbReference type="EC" id="3.5.2.17"/>
    </reaction>
</comment>
<feature type="domain" description="Oxo-4-hydroxy-4-carboxy-5-ureidoimidazoline decarboxylase" evidence="9">
    <location>
        <begin position="7"/>
        <end position="157"/>
    </location>
</feature>
<dbReference type="InterPro" id="IPR023416">
    <property type="entry name" value="Transthyretin/HIU_hydrolase_d"/>
</dbReference>
<gene>
    <name evidence="10" type="primary">uraD</name>
    <name evidence="10" type="ORF">QHT84_09355</name>
</gene>
<accession>A0ABT6XRA3</accession>
<organism evidence="10 11">
    <name type="scientific">Flavobacterium sedimenticola</name>
    <dbReference type="NCBI Taxonomy" id="3043286"/>
    <lineage>
        <taxon>Bacteria</taxon>
        <taxon>Pseudomonadati</taxon>
        <taxon>Bacteroidota</taxon>
        <taxon>Flavobacteriia</taxon>
        <taxon>Flavobacteriales</taxon>
        <taxon>Flavobacteriaceae</taxon>
        <taxon>Flavobacterium</taxon>
    </lineage>
</organism>
<comment type="pathway">
    <text evidence="3">Purine metabolism; urate degradation; (S)-allantoin from urate: step 3/3.</text>
</comment>
<dbReference type="InterPro" id="IPR036817">
    <property type="entry name" value="Transthyretin/HIU_hydrolase_sf"/>
</dbReference>
<keyword evidence="4" id="KW-0659">Purine metabolism</keyword>